<dbReference type="InterPro" id="IPR023213">
    <property type="entry name" value="CAT-like_dom_sf"/>
</dbReference>
<dbReference type="Gene3D" id="3.30.559.30">
    <property type="entry name" value="Nonribosomal peptide synthetase, condensation domain"/>
    <property type="match status" value="1"/>
</dbReference>
<evidence type="ECO:0000256" key="1">
    <source>
        <dbReference type="SAM" id="MobiDB-lite"/>
    </source>
</evidence>
<dbReference type="SUPFAM" id="SSF52777">
    <property type="entry name" value="CoA-dependent acyltransferases"/>
    <property type="match status" value="2"/>
</dbReference>
<name>A0A5N5ZLQ9_9ACTN</name>
<keyword evidence="3" id="KW-1185">Reference proteome</keyword>
<dbReference type="Proteomes" id="UP000314251">
    <property type="component" value="Unassembled WGS sequence"/>
</dbReference>
<comment type="caution">
    <text evidence="2">The sequence shown here is derived from an EMBL/GenBank/DDBJ whole genome shotgun (WGS) entry which is preliminary data.</text>
</comment>
<reference evidence="2" key="1">
    <citation type="submission" date="2019-10" db="EMBL/GenBank/DDBJ databases">
        <title>Nonomuraea sp. nov., isolated from Phyllanthus amarus.</title>
        <authorList>
            <person name="Klykleung N."/>
            <person name="Tanasupawat S."/>
        </authorList>
    </citation>
    <scope>NUCLEOTIDE SEQUENCE [LARGE SCALE GENOMIC DNA]</scope>
    <source>
        <strain evidence="2">3MP-10</strain>
    </source>
</reference>
<dbReference type="RefSeq" id="WP_139675631.1">
    <property type="nucleotide sequence ID" value="NZ_VDLY02000033.1"/>
</dbReference>
<organism evidence="2 3">
    <name type="scientific">Streptomyces mimosae</name>
    <dbReference type="NCBI Taxonomy" id="2586635"/>
    <lineage>
        <taxon>Bacteria</taxon>
        <taxon>Bacillati</taxon>
        <taxon>Actinomycetota</taxon>
        <taxon>Actinomycetes</taxon>
        <taxon>Kitasatosporales</taxon>
        <taxon>Streptomycetaceae</taxon>
        <taxon>Streptomyces</taxon>
    </lineage>
</organism>
<dbReference type="OrthoDB" id="3405520at2"/>
<dbReference type="EMBL" id="VDLY02000033">
    <property type="protein sequence ID" value="KAB8157444.1"/>
    <property type="molecule type" value="Genomic_DNA"/>
</dbReference>
<evidence type="ECO:0000313" key="3">
    <source>
        <dbReference type="Proteomes" id="UP000314251"/>
    </source>
</evidence>
<sequence>MDATSTYSRILSGERDRVESATWGQIAMDRCMERAKGSPSFFNVGELFPLGRDCSVSDVVESLARWGSEFEILRTRFVGAGRDLRQVVSKDTHMDVISARSDGLPPEDHALAVHGQNMTEVFAQDSDAQWRARLAECRDGSLYLSVSMNHMLADYFGWVILQAALEDSLKRRPVAQPAWTAIDQARFENSPPGQKVNDNALRRIRSIYTGAADYSVARVEGAAPRYHAATLTSAALPSLVAGLASSLGVSESAVLLSAYLAALRDTLDSDEIVVQLLCSNRASRRTAGLIANLAWDTPALFRISEDFRETARGAMNRSISAYRHALYHPLDADDLVSEVLRHSASPDLLRGVHFNDARQRPETPGDAPREPARHLRGSVEFASPQEFVDASIYLHVRDAQQAEGCVLELVCDTTVVPRSGIPAVLEKMEEEILVEHSKRVLN</sequence>
<accession>A0A5N5ZLQ9</accession>
<feature type="compositionally biased region" description="Basic and acidic residues" evidence="1">
    <location>
        <begin position="353"/>
        <end position="372"/>
    </location>
</feature>
<proteinExistence type="predicted"/>
<evidence type="ECO:0008006" key="4">
    <source>
        <dbReference type="Google" id="ProtNLM"/>
    </source>
</evidence>
<protein>
    <recommendedName>
        <fullName evidence="4">Condensation domain-containing protein</fullName>
    </recommendedName>
</protein>
<dbReference type="Gene3D" id="3.30.559.10">
    <property type="entry name" value="Chloramphenicol acetyltransferase-like domain"/>
    <property type="match status" value="1"/>
</dbReference>
<dbReference type="AlphaFoldDB" id="A0A5N5ZLQ9"/>
<feature type="region of interest" description="Disordered" evidence="1">
    <location>
        <begin position="351"/>
        <end position="372"/>
    </location>
</feature>
<gene>
    <name evidence="2" type="ORF">FH607_030285</name>
</gene>
<evidence type="ECO:0000313" key="2">
    <source>
        <dbReference type="EMBL" id="KAB8157444.1"/>
    </source>
</evidence>